<evidence type="ECO:0000313" key="2">
    <source>
        <dbReference type="EMBL" id="SDD24925.1"/>
    </source>
</evidence>
<dbReference type="AlphaFoldDB" id="A0A1G6T9B0"/>
<accession>A0A1G6T9B0</accession>
<keyword evidence="1" id="KW-0812">Transmembrane</keyword>
<dbReference type="Proteomes" id="UP000198666">
    <property type="component" value="Unassembled WGS sequence"/>
</dbReference>
<protein>
    <submittedName>
        <fullName evidence="2">Uncharacterized protein</fullName>
    </submittedName>
</protein>
<keyword evidence="1" id="KW-1133">Transmembrane helix</keyword>
<name>A0A1G6T9B0_9BACI</name>
<organism evidence="2 3">
    <name type="scientific">Terribacillus halophilus</name>
    <dbReference type="NCBI Taxonomy" id="361279"/>
    <lineage>
        <taxon>Bacteria</taxon>
        <taxon>Bacillati</taxon>
        <taxon>Bacillota</taxon>
        <taxon>Bacilli</taxon>
        <taxon>Bacillales</taxon>
        <taxon>Bacillaceae</taxon>
        <taxon>Terribacillus</taxon>
    </lineage>
</organism>
<proteinExistence type="predicted"/>
<evidence type="ECO:0000256" key="1">
    <source>
        <dbReference type="SAM" id="Phobius"/>
    </source>
</evidence>
<dbReference type="OrthoDB" id="2427015at2"/>
<evidence type="ECO:0000313" key="3">
    <source>
        <dbReference type="Proteomes" id="UP000198666"/>
    </source>
</evidence>
<feature type="transmembrane region" description="Helical" evidence="1">
    <location>
        <begin position="7"/>
        <end position="29"/>
    </location>
</feature>
<keyword evidence="3" id="KW-1185">Reference proteome</keyword>
<dbReference type="RefSeq" id="WP_093727912.1">
    <property type="nucleotide sequence ID" value="NZ_FMZB01000008.1"/>
</dbReference>
<dbReference type="EMBL" id="FMZB01000008">
    <property type="protein sequence ID" value="SDD24925.1"/>
    <property type="molecule type" value="Genomic_DNA"/>
</dbReference>
<reference evidence="3" key="1">
    <citation type="submission" date="2016-10" db="EMBL/GenBank/DDBJ databases">
        <authorList>
            <person name="Varghese N."/>
            <person name="Submissions S."/>
        </authorList>
    </citation>
    <scope>NUCLEOTIDE SEQUENCE [LARGE SCALE GENOMIC DNA]</scope>
    <source>
        <strain evidence="3">DSM 21620</strain>
    </source>
</reference>
<feature type="transmembrane region" description="Helical" evidence="1">
    <location>
        <begin position="59"/>
        <end position="82"/>
    </location>
</feature>
<sequence length="295" mass="33872">MTKTKKFLIIIGSIDLLLIIMHLIGYYFLFLKPTGYLIPIALNIVTLAIIGFRHPRINGLLVVAGVLLGTAIMLVHAFFILIGESSYKKITSPNNQQALVVEYQHFTLGETTYSYNFYKTKFGIIGRELRDQSIRILVRHAGKPGRSQAEDILGMNNSEWVGEDIVRFSTNDGIKELYLNPSRLDEKSSTSPEPDSIDRNTSDFELIDSNTIEQFIEKAEQKTDGDEISINGNIFVTRYDTLSGQYWIEVQNPNDQAPIPRQQCSRIVRNEERQYYMLEECTHKWKYELYPITSE</sequence>
<keyword evidence="1" id="KW-0472">Membrane</keyword>
<gene>
    <name evidence="2" type="ORF">SAMN05421663_10875</name>
</gene>
<feature type="transmembrane region" description="Helical" evidence="1">
    <location>
        <begin position="35"/>
        <end position="52"/>
    </location>
</feature>
<dbReference type="STRING" id="361279.SAMN05421663_10875"/>